<evidence type="ECO:0000256" key="1">
    <source>
        <dbReference type="ARBA" id="ARBA00005854"/>
    </source>
</evidence>
<dbReference type="Proteomes" id="UP000193862">
    <property type="component" value="Unassembled WGS sequence"/>
</dbReference>
<evidence type="ECO:0000256" key="3">
    <source>
        <dbReference type="ARBA" id="ARBA00023027"/>
    </source>
</evidence>
<evidence type="ECO:0000259" key="6">
    <source>
        <dbReference type="Pfam" id="PF02826"/>
    </source>
</evidence>
<dbReference type="EC" id="1.1.1.95" evidence="7"/>
<dbReference type="RefSeq" id="WP_085838098.1">
    <property type="nucleotide sequence ID" value="NZ_FWFS01000015.1"/>
</dbReference>
<dbReference type="Pfam" id="PF00389">
    <property type="entry name" value="2-Hacid_dh"/>
    <property type="match status" value="1"/>
</dbReference>
<name>A0A1Y5TRB8_9RHOB</name>
<keyword evidence="8" id="KW-1185">Reference proteome</keyword>
<dbReference type="OrthoDB" id="9793626at2"/>
<dbReference type="AlphaFoldDB" id="A0A1Y5TRB8"/>
<dbReference type="InterPro" id="IPR050857">
    <property type="entry name" value="D-2-hydroxyacid_DH"/>
</dbReference>
<dbReference type="InterPro" id="IPR006140">
    <property type="entry name" value="D-isomer_DH_NAD-bd"/>
</dbReference>
<dbReference type="EMBL" id="FWFS01000015">
    <property type="protein sequence ID" value="SLN69702.1"/>
    <property type="molecule type" value="Genomic_DNA"/>
</dbReference>
<dbReference type="PANTHER" id="PTHR42789:SF1">
    <property type="entry name" value="D-ISOMER SPECIFIC 2-HYDROXYACID DEHYDROGENASE FAMILY PROTEIN (AFU_ORTHOLOGUE AFUA_6G10090)"/>
    <property type="match status" value="1"/>
</dbReference>
<feature type="domain" description="D-isomer specific 2-hydroxyacid dehydrogenase catalytic" evidence="5">
    <location>
        <begin position="4"/>
        <end position="308"/>
    </location>
</feature>
<dbReference type="Gene3D" id="3.40.50.720">
    <property type="entry name" value="NAD(P)-binding Rossmann-like Domain"/>
    <property type="match status" value="2"/>
</dbReference>
<dbReference type="GO" id="GO:0004617">
    <property type="term" value="F:phosphoglycerate dehydrogenase activity"/>
    <property type="evidence" value="ECO:0007669"/>
    <property type="project" value="UniProtKB-EC"/>
</dbReference>
<gene>
    <name evidence="7" type="primary">serA_2</name>
    <name evidence="7" type="ORF">AQS8620_03305</name>
</gene>
<sequence length="324" mass="34469">MVHVVVAGPLHASGRAILDNAKDVTVTYIAETSEASLAAEIAGADAVLLRTQPLGARTVDLAPNLKIVSRHGVGYDAVDLAALNSRGIALSVCGDVNSTSVAEHSAMMILAACKRALRSDISVRTGPWEWRNKLEARDVSGQNLLLVGYGRIGRKTADMMRAFNMNVRAFDPYLMKQGWPENGVTCVKTLDDGLAWADVLCFCLPHTGAPLIGAAEFERMRDGVVVVNTSRGGILDEHAMIAALASGKVGAAGLDVFHQEPIPHDHPLAGFDQVLLSPHIGGLTLDAAERMAVSSAENILDYFNGTIDPALIVNKDKFNVALQN</sequence>
<dbReference type="InterPro" id="IPR029753">
    <property type="entry name" value="D-isomer_DH_CS"/>
</dbReference>
<dbReference type="Pfam" id="PF02826">
    <property type="entry name" value="2-Hacid_dh_C"/>
    <property type="match status" value="1"/>
</dbReference>
<evidence type="ECO:0000313" key="8">
    <source>
        <dbReference type="Proteomes" id="UP000193862"/>
    </source>
</evidence>
<evidence type="ECO:0000259" key="5">
    <source>
        <dbReference type="Pfam" id="PF00389"/>
    </source>
</evidence>
<dbReference type="InterPro" id="IPR006139">
    <property type="entry name" value="D-isomer_2_OHA_DH_cat_dom"/>
</dbReference>
<dbReference type="CDD" id="cd12173">
    <property type="entry name" value="PGDH_4"/>
    <property type="match status" value="1"/>
</dbReference>
<dbReference type="GO" id="GO:0051287">
    <property type="term" value="F:NAD binding"/>
    <property type="evidence" value="ECO:0007669"/>
    <property type="project" value="InterPro"/>
</dbReference>
<organism evidence="7 8">
    <name type="scientific">Aquimixticola soesokkakensis</name>
    <dbReference type="NCBI Taxonomy" id="1519096"/>
    <lineage>
        <taxon>Bacteria</taxon>
        <taxon>Pseudomonadati</taxon>
        <taxon>Pseudomonadota</taxon>
        <taxon>Alphaproteobacteria</taxon>
        <taxon>Rhodobacterales</taxon>
        <taxon>Paracoccaceae</taxon>
        <taxon>Aquimixticola</taxon>
    </lineage>
</organism>
<protein>
    <submittedName>
        <fullName evidence="7">D-3-phosphoglycerate dehydrogenase</fullName>
        <ecNumber evidence="7">1.1.1.95</ecNumber>
    </submittedName>
</protein>
<dbReference type="InterPro" id="IPR036291">
    <property type="entry name" value="NAD(P)-bd_dom_sf"/>
</dbReference>
<evidence type="ECO:0000313" key="7">
    <source>
        <dbReference type="EMBL" id="SLN69702.1"/>
    </source>
</evidence>
<dbReference type="PANTHER" id="PTHR42789">
    <property type="entry name" value="D-ISOMER SPECIFIC 2-HYDROXYACID DEHYDROGENASE FAMILY PROTEIN (AFU_ORTHOLOGUE AFUA_6G10090)"/>
    <property type="match status" value="1"/>
</dbReference>
<accession>A0A1Y5TRB8</accession>
<feature type="domain" description="D-isomer specific 2-hydroxyacid dehydrogenase NAD-binding" evidence="6">
    <location>
        <begin position="107"/>
        <end position="281"/>
    </location>
</feature>
<proteinExistence type="inferred from homology"/>
<evidence type="ECO:0000256" key="2">
    <source>
        <dbReference type="ARBA" id="ARBA00023002"/>
    </source>
</evidence>
<keyword evidence="2 4" id="KW-0560">Oxidoreductase</keyword>
<dbReference type="PROSITE" id="PS00671">
    <property type="entry name" value="D_2_HYDROXYACID_DH_3"/>
    <property type="match status" value="1"/>
</dbReference>
<reference evidence="7 8" key="1">
    <citation type="submission" date="2017-03" db="EMBL/GenBank/DDBJ databases">
        <authorList>
            <person name="Afonso C.L."/>
            <person name="Miller P.J."/>
            <person name="Scott M.A."/>
            <person name="Spackman E."/>
            <person name="Goraichik I."/>
            <person name="Dimitrov K.M."/>
            <person name="Suarez D.L."/>
            <person name="Swayne D.E."/>
        </authorList>
    </citation>
    <scope>NUCLEOTIDE SEQUENCE [LARGE SCALE GENOMIC DNA]</scope>
    <source>
        <strain evidence="7 8">CECT 8620</strain>
    </source>
</reference>
<dbReference type="SUPFAM" id="SSF52283">
    <property type="entry name" value="Formate/glycerate dehydrogenase catalytic domain-like"/>
    <property type="match status" value="1"/>
</dbReference>
<comment type="similarity">
    <text evidence="1 4">Belongs to the D-isomer specific 2-hydroxyacid dehydrogenase family.</text>
</comment>
<evidence type="ECO:0000256" key="4">
    <source>
        <dbReference type="RuleBase" id="RU003719"/>
    </source>
</evidence>
<keyword evidence="3" id="KW-0520">NAD</keyword>
<dbReference type="SUPFAM" id="SSF51735">
    <property type="entry name" value="NAD(P)-binding Rossmann-fold domains"/>
    <property type="match status" value="1"/>
</dbReference>